<reference evidence="1 2" key="1">
    <citation type="journal article" date="2021" name="Elife">
        <title>Chloroplast acquisition without the gene transfer in kleptoplastic sea slugs, Plakobranchus ocellatus.</title>
        <authorList>
            <person name="Maeda T."/>
            <person name="Takahashi S."/>
            <person name="Yoshida T."/>
            <person name="Shimamura S."/>
            <person name="Takaki Y."/>
            <person name="Nagai Y."/>
            <person name="Toyoda A."/>
            <person name="Suzuki Y."/>
            <person name="Arimoto A."/>
            <person name="Ishii H."/>
            <person name="Satoh N."/>
            <person name="Nishiyama T."/>
            <person name="Hasebe M."/>
            <person name="Maruyama T."/>
            <person name="Minagawa J."/>
            <person name="Obokata J."/>
            <person name="Shigenobu S."/>
        </authorList>
    </citation>
    <scope>NUCLEOTIDE SEQUENCE [LARGE SCALE GENOMIC DNA]</scope>
</reference>
<dbReference type="Proteomes" id="UP000762676">
    <property type="component" value="Unassembled WGS sequence"/>
</dbReference>
<comment type="caution">
    <text evidence="1">The sequence shown here is derived from an EMBL/GenBank/DDBJ whole genome shotgun (WGS) entry which is preliminary data.</text>
</comment>
<evidence type="ECO:0000313" key="1">
    <source>
        <dbReference type="EMBL" id="GFR77393.1"/>
    </source>
</evidence>
<evidence type="ECO:0000313" key="2">
    <source>
        <dbReference type="Proteomes" id="UP000762676"/>
    </source>
</evidence>
<dbReference type="AlphaFoldDB" id="A0AAV4FVC9"/>
<organism evidence="1 2">
    <name type="scientific">Elysia marginata</name>
    <dbReference type="NCBI Taxonomy" id="1093978"/>
    <lineage>
        <taxon>Eukaryota</taxon>
        <taxon>Metazoa</taxon>
        <taxon>Spiralia</taxon>
        <taxon>Lophotrochozoa</taxon>
        <taxon>Mollusca</taxon>
        <taxon>Gastropoda</taxon>
        <taxon>Heterobranchia</taxon>
        <taxon>Euthyneura</taxon>
        <taxon>Panpulmonata</taxon>
        <taxon>Sacoglossa</taxon>
        <taxon>Placobranchoidea</taxon>
        <taxon>Plakobranchidae</taxon>
        <taxon>Elysia</taxon>
    </lineage>
</organism>
<proteinExistence type="predicted"/>
<dbReference type="EMBL" id="BMAT01008075">
    <property type="protein sequence ID" value="GFR77393.1"/>
    <property type="molecule type" value="Genomic_DNA"/>
</dbReference>
<protein>
    <submittedName>
        <fullName evidence="1">Uncharacterized protein</fullName>
    </submittedName>
</protein>
<sequence length="114" mass="13251">MGFTSVIRATRANGSSYTFITFTFGKGSKMHLTTSDRLNPYSRSVTVEEFQTFQDWLRNDRKKKNTKKKSYFVFKTDDVYAHVSIQKPATAHFRSRHTSAFLFTYIPTDFLLSV</sequence>
<gene>
    <name evidence="1" type="ORF">ElyMa_003967200</name>
</gene>
<keyword evidence="2" id="KW-1185">Reference proteome</keyword>
<accession>A0AAV4FVC9</accession>
<name>A0AAV4FVC9_9GAST</name>